<evidence type="ECO:0000259" key="1">
    <source>
        <dbReference type="Pfam" id="PF07596"/>
    </source>
</evidence>
<dbReference type="NCBIfam" id="TIGR04294">
    <property type="entry name" value="pre_pil_HX9DG"/>
    <property type="match status" value="1"/>
</dbReference>
<dbReference type="EMBL" id="CP155447">
    <property type="protein sequence ID" value="XBH07295.1"/>
    <property type="molecule type" value="Genomic_DNA"/>
</dbReference>
<feature type="domain" description="DUF1559" evidence="1">
    <location>
        <begin position="35"/>
        <end position="218"/>
    </location>
</feature>
<dbReference type="InterPro" id="IPR027558">
    <property type="entry name" value="Pre_pil_HX9DG_C"/>
</dbReference>
<dbReference type="Pfam" id="PF07596">
    <property type="entry name" value="SBP_bac_10"/>
    <property type="match status" value="2"/>
</dbReference>
<organism evidence="2">
    <name type="scientific">Singulisphaera sp. Ch08</name>
    <dbReference type="NCBI Taxonomy" id="3120278"/>
    <lineage>
        <taxon>Bacteria</taxon>
        <taxon>Pseudomonadati</taxon>
        <taxon>Planctomycetota</taxon>
        <taxon>Planctomycetia</taxon>
        <taxon>Isosphaerales</taxon>
        <taxon>Isosphaeraceae</taxon>
        <taxon>Singulisphaera</taxon>
    </lineage>
</organism>
<gene>
    <name evidence="2" type="ORF">V5E97_14995</name>
</gene>
<dbReference type="PANTHER" id="PTHR30093:SF2">
    <property type="entry name" value="TYPE II SECRETION SYSTEM PROTEIN H"/>
    <property type="match status" value="1"/>
</dbReference>
<proteinExistence type="predicted"/>
<dbReference type="InterPro" id="IPR011453">
    <property type="entry name" value="DUF1559"/>
</dbReference>
<accession>A0AAU7CQK7</accession>
<sequence length="307" mass="33957">MRCPRIRWMFFLAVLIVITVSVGMSGVTYLQRLGREAKLRKSCAAHLRDIWWALGGPRSEPSEPFPVGVVPAEGIPPEKRLSWVTLRYPYFDESQNIHFLFDEMEPWDSKVNRNPKIRSMADGDDPGKEIVYSLPDLVTFYLLLCPESPIYPKFDGSNEKKKTPAEIHYIGIAGVGRDSPSLPEKHPRAGVFGYDRQTRMADITDGAANTMMMSETSLAIGPWIAGGPATVRGLDPDRTPYVGKGRQFGGNHRGGAMVLFVDGSVRFVRDSVAPSAFEALSTIAGGAHDTSTTEWGELLIPAWTESR</sequence>
<name>A0AAU7CQK7_9BACT</name>
<evidence type="ECO:0000313" key="2">
    <source>
        <dbReference type="EMBL" id="XBH07295.1"/>
    </source>
</evidence>
<reference evidence="2" key="1">
    <citation type="submission" date="2024-05" db="EMBL/GenBank/DDBJ databases">
        <title>Planctomycetes of the genus Singulisphaera possess chitinolytic capabilities.</title>
        <authorList>
            <person name="Ivanova A."/>
        </authorList>
    </citation>
    <scope>NUCLEOTIDE SEQUENCE</scope>
    <source>
        <strain evidence="2">Ch08T</strain>
    </source>
</reference>
<dbReference type="AlphaFoldDB" id="A0AAU7CQK7"/>
<protein>
    <submittedName>
        <fullName evidence="2">DUF1559 domain-containing protein</fullName>
    </submittedName>
</protein>
<dbReference type="RefSeq" id="WP_406700135.1">
    <property type="nucleotide sequence ID" value="NZ_CP155447.1"/>
</dbReference>
<dbReference type="PANTHER" id="PTHR30093">
    <property type="entry name" value="GENERAL SECRETION PATHWAY PROTEIN G"/>
    <property type="match status" value="1"/>
</dbReference>
<feature type="domain" description="DUF1559" evidence="1">
    <location>
        <begin position="229"/>
        <end position="274"/>
    </location>
</feature>